<name>A0AAU6Q6V0_9DEIO</name>
<evidence type="ECO:0000313" key="2">
    <source>
        <dbReference type="EMBL" id="WYF46022.1"/>
    </source>
</evidence>
<keyword evidence="1" id="KW-0255">Endonuclease</keyword>
<dbReference type="AlphaFoldDB" id="A0AAU6Q6V0"/>
<protein>
    <recommendedName>
        <fullName evidence="1">mRNA interferase</fullName>
        <ecNumber evidence="1">3.1.-.-</ecNumber>
    </recommendedName>
</protein>
<gene>
    <name evidence="2" type="ORF">WDJ50_16500</name>
</gene>
<proteinExistence type="inferred from homology"/>
<dbReference type="Gene3D" id="2.30.30.110">
    <property type="match status" value="1"/>
</dbReference>
<dbReference type="GO" id="GO:0006402">
    <property type="term" value="P:mRNA catabolic process"/>
    <property type="evidence" value="ECO:0007669"/>
    <property type="project" value="TreeGrafter"/>
</dbReference>
<comment type="function">
    <text evidence="1">Toxic component of a type II toxin-antitoxin (TA) system.</text>
</comment>
<dbReference type="InterPro" id="IPR003477">
    <property type="entry name" value="PemK-like"/>
</dbReference>
<organism evidence="2">
    <name type="scientific">Deinococcus sp. VB142</name>
    <dbReference type="NCBI Taxonomy" id="3112952"/>
    <lineage>
        <taxon>Bacteria</taxon>
        <taxon>Thermotogati</taxon>
        <taxon>Deinococcota</taxon>
        <taxon>Deinococci</taxon>
        <taxon>Deinococcales</taxon>
        <taxon>Deinococcaceae</taxon>
        <taxon>Deinococcus</taxon>
    </lineage>
</organism>
<dbReference type="GO" id="GO:0016787">
    <property type="term" value="F:hydrolase activity"/>
    <property type="evidence" value="ECO:0007669"/>
    <property type="project" value="UniProtKB-KW"/>
</dbReference>
<reference evidence="2" key="1">
    <citation type="submission" date="2024-03" db="EMBL/GenBank/DDBJ databases">
        <title>Deinococcus weizhi sp. nov., isolated from human skin.</title>
        <authorList>
            <person name="Wei Z."/>
            <person name="Tian F."/>
            <person name="Yang C."/>
            <person name="Xin L.T."/>
            <person name="Wen Z.J."/>
            <person name="Lan K.C."/>
            <person name="Yu L."/>
            <person name="Zhe W."/>
            <person name="Dan F.D."/>
            <person name="Jun W."/>
            <person name="Rui Z."/>
            <person name="Yong X.J."/>
            <person name="Ting Y."/>
            <person name="Wei X."/>
            <person name="Xu Z.G."/>
            <person name="Xin Z."/>
            <person name="Dong F.G."/>
            <person name="Ni X.M."/>
            <person name="Zheng M.G."/>
            <person name="Chun Y."/>
            <person name="Qian W.X."/>
        </authorList>
    </citation>
    <scope>NUCLEOTIDE SEQUENCE</scope>
    <source>
        <strain evidence="2">VB142</strain>
    </source>
</reference>
<dbReference type="PANTHER" id="PTHR33988">
    <property type="entry name" value="ENDORIBONUCLEASE MAZF-RELATED"/>
    <property type="match status" value="1"/>
</dbReference>
<dbReference type="SUPFAM" id="SSF50118">
    <property type="entry name" value="Cell growth inhibitor/plasmid maintenance toxic component"/>
    <property type="match status" value="1"/>
</dbReference>
<keyword evidence="1" id="KW-0540">Nuclease</keyword>
<dbReference type="InterPro" id="IPR011067">
    <property type="entry name" value="Plasmid_toxin/cell-grow_inhib"/>
</dbReference>
<dbReference type="EC" id="3.1.-.-" evidence="1"/>
<dbReference type="GO" id="GO:0003677">
    <property type="term" value="F:DNA binding"/>
    <property type="evidence" value="ECO:0007669"/>
    <property type="project" value="InterPro"/>
</dbReference>
<dbReference type="EMBL" id="CP149783">
    <property type="protein sequence ID" value="WYF46022.1"/>
    <property type="molecule type" value="Genomic_DNA"/>
</dbReference>
<dbReference type="RefSeq" id="WP_339097420.1">
    <property type="nucleotide sequence ID" value="NZ_CP149783.1"/>
</dbReference>
<dbReference type="PIRSF" id="PIRSF033490">
    <property type="entry name" value="MazF"/>
    <property type="match status" value="1"/>
</dbReference>
<dbReference type="GO" id="GO:0016075">
    <property type="term" value="P:rRNA catabolic process"/>
    <property type="evidence" value="ECO:0007669"/>
    <property type="project" value="TreeGrafter"/>
</dbReference>
<evidence type="ECO:0000256" key="1">
    <source>
        <dbReference type="PIRNR" id="PIRNR033490"/>
    </source>
</evidence>
<sequence length="114" mass="12601">MVIGRGDIWWVDLGEPVGSRPGFRRPVLVIQADSYNRSRLNTVLTAILTGNEELAGSPGNVLLEPHQTRLPKPSVVNVTSLQVVNKSEFLDYVHTLSLLEMRAVEAGLRLVLEL</sequence>
<dbReference type="GO" id="GO:0004521">
    <property type="term" value="F:RNA endonuclease activity"/>
    <property type="evidence" value="ECO:0007669"/>
    <property type="project" value="TreeGrafter"/>
</dbReference>
<accession>A0AAU6Q6V0</accession>
<keyword evidence="1 2" id="KW-0378">Hydrolase</keyword>
<dbReference type="Pfam" id="PF02452">
    <property type="entry name" value="PemK_toxin"/>
    <property type="match status" value="1"/>
</dbReference>
<dbReference type="PANTHER" id="PTHR33988:SF2">
    <property type="entry name" value="ENDORIBONUCLEASE MAZF"/>
    <property type="match status" value="1"/>
</dbReference>
<comment type="similarity">
    <text evidence="1">Belongs to the PemK/MazF family.</text>
</comment>